<proteinExistence type="predicted"/>
<dbReference type="Pfam" id="PF10536">
    <property type="entry name" value="PMD"/>
    <property type="match status" value="1"/>
</dbReference>
<feature type="domain" description="Aminotransferase-like plant mobile" evidence="2">
    <location>
        <begin position="124"/>
        <end position="369"/>
    </location>
</feature>
<feature type="compositionally biased region" description="Acidic residues" evidence="1">
    <location>
        <begin position="607"/>
        <end position="627"/>
    </location>
</feature>
<feature type="region of interest" description="Disordered" evidence="1">
    <location>
        <begin position="1"/>
        <end position="20"/>
    </location>
</feature>
<gene>
    <name evidence="3" type="ORF">HYC85_030668</name>
</gene>
<accession>A0A7J7G1Y8</accession>
<dbReference type="Proteomes" id="UP000593564">
    <property type="component" value="Unassembled WGS sequence"/>
</dbReference>
<protein>
    <recommendedName>
        <fullName evidence="2">Aminotransferase-like plant mobile domain-containing protein</fullName>
    </recommendedName>
</protein>
<name>A0A7J7G1Y8_CAMSI</name>
<dbReference type="EMBL" id="JACBKZ010000014">
    <property type="protein sequence ID" value="KAF5934497.1"/>
    <property type="molecule type" value="Genomic_DNA"/>
</dbReference>
<comment type="caution">
    <text evidence="3">The sequence shown here is derived from an EMBL/GenBank/DDBJ whole genome shotgun (WGS) entry which is preliminary data.</text>
</comment>
<feature type="compositionally biased region" description="Basic and acidic residues" evidence="1">
    <location>
        <begin position="1"/>
        <end position="17"/>
    </location>
</feature>
<dbReference type="InterPro" id="IPR044824">
    <property type="entry name" value="MAIN-like"/>
</dbReference>
<organism evidence="3 4">
    <name type="scientific">Camellia sinensis</name>
    <name type="common">Tea plant</name>
    <name type="synonym">Thea sinensis</name>
    <dbReference type="NCBI Taxonomy" id="4442"/>
    <lineage>
        <taxon>Eukaryota</taxon>
        <taxon>Viridiplantae</taxon>
        <taxon>Streptophyta</taxon>
        <taxon>Embryophyta</taxon>
        <taxon>Tracheophyta</taxon>
        <taxon>Spermatophyta</taxon>
        <taxon>Magnoliopsida</taxon>
        <taxon>eudicotyledons</taxon>
        <taxon>Gunneridae</taxon>
        <taxon>Pentapetalae</taxon>
        <taxon>asterids</taxon>
        <taxon>Ericales</taxon>
        <taxon>Theaceae</taxon>
        <taxon>Camellia</taxon>
    </lineage>
</organism>
<dbReference type="AlphaFoldDB" id="A0A7J7G1Y8"/>
<dbReference type="GO" id="GO:0010073">
    <property type="term" value="P:meristem maintenance"/>
    <property type="evidence" value="ECO:0007669"/>
    <property type="project" value="InterPro"/>
</dbReference>
<evidence type="ECO:0000259" key="2">
    <source>
        <dbReference type="Pfam" id="PF10536"/>
    </source>
</evidence>
<dbReference type="PANTHER" id="PTHR46033:SF8">
    <property type="entry name" value="PROTEIN MAINTENANCE OF MERISTEMS-LIKE"/>
    <property type="match status" value="1"/>
</dbReference>
<reference evidence="3 4" key="2">
    <citation type="submission" date="2020-07" db="EMBL/GenBank/DDBJ databases">
        <title>Genome assembly of wild tea tree DASZ reveals pedigree and selection history of tea varieties.</title>
        <authorList>
            <person name="Zhang W."/>
        </authorList>
    </citation>
    <scope>NUCLEOTIDE SEQUENCE [LARGE SCALE GENOMIC DNA]</scope>
    <source>
        <strain evidence="4">cv. G240</strain>
        <tissue evidence="3">Leaf</tissue>
    </source>
</reference>
<reference evidence="4" key="1">
    <citation type="journal article" date="2020" name="Nat. Commun.">
        <title>Genome assembly of wild tea tree DASZ reveals pedigree and selection history of tea varieties.</title>
        <authorList>
            <person name="Zhang W."/>
            <person name="Zhang Y."/>
            <person name="Qiu H."/>
            <person name="Guo Y."/>
            <person name="Wan H."/>
            <person name="Zhang X."/>
            <person name="Scossa F."/>
            <person name="Alseekh S."/>
            <person name="Zhang Q."/>
            <person name="Wang P."/>
            <person name="Xu L."/>
            <person name="Schmidt M.H."/>
            <person name="Jia X."/>
            <person name="Li D."/>
            <person name="Zhu A."/>
            <person name="Guo F."/>
            <person name="Chen W."/>
            <person name="Ni D."/>
            <person name="Usadel B."/>
            <person name="Fernie A.R."/>
            <person name="Wen W."/>
        </authorList>
    </citation>
    <scope>NUCLEOTIDE SEQUENCE [LARGE SCALE GENOMIC DNA]</scope>
    <source>
        <strain evidence="4">cv. G240</strain>
    </source>
</reference>
<evidence type="ECO:0000313" key="4">
    <source>
        <dbReference type="Proteomes" id="UP000593564"/>
    </source>
</evidence>
<feature type="compositionally biased region" description="Low complexity" evidence="1">
    <location>
        <begin position="569"/>
        <end position="578"/>
    </location>
</feature>
<feature type="region of interest" description="Disordered" evidence="1">
    <location>
        <begin position="569"/>
        <end position="653"/>
    </location>
</feature>
<keyword evidence="4" id="KW-1185">Reference proteome</keyword>
<sequence>MADDIPRGGTPPDHEMDPGVELLPLSERPFDPATYRPAIHVLPPDGLRQFRSFERYAAPELLLREPTSHLSFGTPEEGSHTIRGYGNTGAREWYDELPDAVQRIVDRAGFGTFCRGLSRLSTCRPLLAALAERWWDTTDSFHFSAAGDMTMTPYDFSMLTGIGVGGDPIPFDTDMDEWTAAQVHLLGEAPPLARPGFVRYSWFEAQFRVLPALGEETQMTEEDVERYARGFLMFLFGTTIFADRANTVPLCLLSALVDVRDILHFDWGGAALATLYGYMSSASRGSGQLLGGYWRAWEVHFFSAFSFLSDILCTLCGFYAYFPRLAPVPVAEPPPAVPFSSRFDGGCTRRPRETFGFFRRYFDTITPAEASLPSAMRGRFPGAEETSRFRILLEGLVCRAWYLGERFLRQTRGLPEQIVPAHPPAEMRETEGLTSEQLDDYSIGWEEAGFRGTGDYQEYVRTYLMRPLSGRRAEGARPVASAAGAGAGAGAGSSRRARGQGGSTYQIPFAPPPAGHEFIDIPDLPQASSEYTRQSLAMNASMMGMLQRTFDLLAVYSIPPPFQIPMAGGAPARPAVPARGRDEEGRIFPRTRGGRTHVGSSSRAPVPDDDDDEESEAEAGSSEEETGDGSSSGSDDDAVDAPGPSSRKRTRTD</sequence>
<dbReference type="InterPro" id="IPR019557">
    <property type="entry name" value="AminoTfrase-like_pln_mobile"/>
</dbReference>
<evidence type="ECO:0000256" key="1">
    <source>
        <dbReference type="SAM" id="MobiDB-lite"/>
    </source>
</evidence>
<dbReference type="PANTHER" id="PTHR46033">
    <property type="entry name" value="PROTEIN MAIN-LIKE 2"/>
    <property type="match status" value="1"/>
</dbReference>
<feature type="region of interest" description="Disordered" evidence="1">
    <location>
        <begin position="482"/>
        <end position="502"/>
    </location>
</feature>
<evidence type="ECO:0000313" key="3">
    <source>
        <dbReference type="EMBL" id="KAF5934497.1"/>
    </source>
</evidence>